<evidence type="ECO:0000313" key="2">
    <source>
        <dbReference type="EMBL" id="GAA3517419.1"/>
    </source>
</evidence>
<dbReference type="RefSeq" id="WP_344929563.1">
    <property type="nucleotide sequence ID" value="NZ_BAABCW010000017.1"/>
</dbReference>
<evidence type="ECO:0000313" key="3">
    <source>
        <dbReference type="Proteomes" id="UP001500459"/>
    </source>
</evidence>
<accession>A0ABP6USQ7</accession>
<protein>
    <recommendedName>
        <fullName evidence="1">DUF4240 domain-containing protein</fullName>
    </recommendedName>
</protein>
<reference evidence="3" key="1">
    <citation type="journal article" date="2019" name="Int. J. Syst. Evol. Microbiol.">
        <title>The Global Catalogue of Microorganisms (GCM) 10K type strain sequencing project: providing services to taxonomists for standard genome sequencing and annotation.</title>
        <authorList>
            <consortium name="The Broad Institute Genomics Platform"/>
            <consortium name="The Broad Institute Genome Sequencing Center for Infectious Disease"/>
            <person name="Wu L."/>
            <person name="Ma J."/>
        </authorList>
    </citation>
    <scope>NUCLEOTIDE SEQUENCE [LARGE SCALE GENOMIC DNA]</scope>
    <source>
        <strain evidence="3">JCM 17106</strain>
    </source>
</reference>
<dbReference type="InterPro" id="IPR025334">
    <property type="entry name" value="DUF4240"/>
</dbReference>
<proteinExistence type="predicted"/>
<gene>
    <name evidence="2" type="ORF">GCM10022393_34430</name>
</gene>
<feature type="domain" description="DUF4240" evidence="1">
    <location>
        <begin position="179"/>
        <end position="299"/>
    </location>
</feature>
<dbReference type="Pfam" id="PF14024">
    <property type="entry name" value="DUF4240"/>
    <property type="match status" value="1"/>
</dbReference>
<dbReference type="EMBL" id="BAABCW010000017">
    <property type="protein sequence ID" value="GAA3517419.1"/>
    <property type="molecule type" value="Genomic_DNA"/>
</dbReference>
<evidence type="ECO:0000259" key="1">
    <source>
        <dbReference type="Pfam" id="PF14024"/>
    </source>
</evidence>
<sequence length="323" mass="38401">MIVKEGDIFITELERAFFGAFKVIKIGKSFFEEIDGDLIMLGVLNYMDKKKPELDDERLNQVLCCDRFFFSNQYSINFYTNNPKYNDLSKFEYLGNKPMTTFEKSINFKLGDGRSGLKGGFPLVGLMESDFGKTAFLEWRWINEKEEFRKEVEIENEKARVAREEYRKRSMKPKKMLDDNLFWEVIEKIDWTEEGDQERMKPAIEFLSKKKVSEIKQFKENLSYKLYILDTKKNAQNIGEYSYKEDDSYFSVDNFLYVRCCVIANGKEYFKSVLKNPKEMPKDGDFEPLLYIAEEAYEKRMNRELEYETGCDYETFSNIKGWK</sequence>
<organism evidence="2 3">
    <name type="scientific">Aquimarina addita</name>
    <dbReference type="NCBI Taxonomy" id="870485"/>
    <lineage>
        <taxon>Bacteria</taxon>
        <taxon>Pseudomonadati</taxon>
        <taxon>Bacteroidota</taxon>
        <taxon>Flavobacteriia</taxon>
        <taxon>Flavobacteriales</taxon>
        <taxon>Flavobacteriaceae</taxon>
        <taxon>Aquimarina</taxon>
    </lineage>
</organism>
<keyword evidence="3" id="KW-1185">Reference proteome</keyword>
<name>A0ABP6USQ7_9FLAO</name>
<dbReference type="Proteomes" id="UP001500459">
    <property type="component" value="Unassembled WGS sequence"/>
</dbReference>
<comment type="caution">
    <text evidence="2">The sequence shown here is derived from an EMBL/GenBank/DDBJ whole genome shotgun (WGS) entry which is preliminary data.</text>
</comment>